<evidence type="ECO:0000313" key="3">
    <source>
        <dbReference type="EMBL" id="KAK9419596.1"/>
    </source>
</evidence>
<evidence type="ECO:0008006" key="5">
    <source>
        <dbReference type="Google" id="ProtNLM"/>
    </source>
</evidence>
<keyword evidence="2" id="KW-0472">Membrane</keyword>
<feature type="transmembrane region" description="Helical" evidence="2">
    <location>
        <begin position="9"/>
        <end position="29"/>
    </location>
</feature>
<keyword evidence="4" id="KW-1185">Reference proteome</keyword>
<organism evidence="3 4">
    <name type="scientific">Seiridium unicorne</name>
    <dbReference type="NCBI Taxonomy" id="138068"/>
    <lineage>
        <taxon>Eukaryota</taxon>
        <taxon>Fungi</taxon>
        <taxon>Dikarya</taxon>
        <taxon>Ascomycota</taxon>
        <taxon>Pezizomycotina</taxon>
        <taxon>Sordariomycetes</taxon>
        <taxon>Xylariomycetidae</taxon>
        <taxon>Amphisphaeriales</taxon>
        <taxon>Sporocadaceae</taxon>
        <taxon>Seiridium</taxon>
    </lineage>
</organism>
<feature type="compositionally biased region" description="Basic and acidic residues" evidence="1">
    <location>
        <begin position="43"/>
        <end position="54"/>
    </location>
</feature>
<keyword evidence="2" id="KW-0812">Transmembrane</keyword>
<dbReference type="PANTHER" id="PTHR10811">
    <property type="entry name" value="FRINGE-RELATED"/>
    <property type="match status" value="1"/>
</dbReference>
<protein>
    <recommendedName>
        <fullName evidence="5">Glycosyltransferase family 31 protein</fullName>
    </recommendedName>
</protein>
<evidence type="ECO:0000256" key="2">
    <source>
        <dbReference type="SAM" id="Phobius"/>
    </source>
</evidence>
<dbReference type="InterPro" id="IPR006740">
    <property type="entry name" value="DUF604"/>
</dbReference>
<dbReference type="Proteomes" id="UP001408356">
    <property type="component" value="Unassembled WGS sequence"/>
</dbReference>
<dbReference type="Pfam" id="PF04646">
    <property type="entry name" value="DUF604"/>
    <property type="match status" value="1"/>
</dbReference>
<keyword evidence="2" id="KW-1133">Transmembrane helix</keyword>
<dbReference type="EMBL" id="JARVKF010000310">
    <property type="protein sequence ID" value="KAK9419596.1"/>
    <property type="molecule type" value="Genomic_DNA"/>
</dbReference>
<dbReference type="Gene3D" id="3.90.550.50">
    <property type="match status" value="1"/>
</dbReference>
<feature type="region of interest" description="Disordered" evidence="1">
    <location>
        <begin position="40"/>
        <end position="93"/>
    </location>
</feature>
<evidence type="ECO:0000313" key="4">
    <source>
        <dbReference type="Proteomes" id="UP001408356"/>
    </source>
</evidence>
<proteinExistence type="predicted"/>
<name>A0ABR2UYC9_9PEZI</name>
<accession>A0ABR2UYC9</accession>
<reference evidence="3 4" key="1">
    <citation type="journal article" date="2024" name="J. Plant Pathol.">
        <title>Sequence and assembly of the genome of Seiridium unicorne, isolate CBS 538.82, causal agent of cypress canker disease.</title>
        <authorList>
            <person name="Scali E."/>
            <person name="Rocca G.D."/>
            <person name="Danti R."/>
            <person name="Garbelotto M."/>
            <person name="Barberini S."/>
            <person name="Baroncelli R."/>
            <person name="Emiliani G."/>
        </authorList>
    </citation>
    <scope>NUCLEOTIDE SEQUENCE [LARGE SCALE GENOMIC DNA]</scope>
    <source>
        <strain evidence="3 4">BM-138-508</strain>
    </source>
</reference>
<evidence type="ECO:0000256" key="1">
    <source>
        <dbReference type="SAM" id="MobiDB-lite"/>
    </source>
</evidence>
<feature type="compositionally biased region" description="Polar residues" evidence="1">
    <location>
        <begin position="77"/>
        <end position="88"/>
    </location>
</feature>
<gene>
    <name evidence="3" type="ORF">SUNI508_07332</name>
</gene>
<sequence length="566" mass="63113">MVFSKVPRVFILAGFVLTILVLGMNHYLYDDQTYYPSTPITHSEPKGEEADWSHATRPGDPAVVGEGPFAEDGIGSSAVSPVSETQPDSLGAESLAPAVAHSTTINAKPVATPAELLHPGDSQYDEPGPILPPGQCPELDFMKRVHLRQQLSDKVRYKKICIEPIFSPDVDRNEVANVSTSLFGDEVTIDIHKCNEARLPRCTSVEVHVPEPYARFNVSHLIFGVSTDYERLEDAVGAFAHWLSRPSGNPAKLVALVTDYSSHKNAKIEELDQKFRDAGVDVVLVEPLHRSYSTSQSHFTVIAHMLNYSTPETQWYGLLDDDTFFPRGLKPLSDALAKLDPTKDHYVGALSEDLQAVRTFGFMAFGGAGAYLSAPLAKKLGNQLDRCIEDATGTEGDIIIRDCVYKNSKAKLTILPGLFQQDMKEDASGFFESGVQAINFHHWKSWYQAPVIQMGAASQFCGDCFLQRWRFGADTVFTNGYSIVKYLYDIDYLDLDRMEGTWSNANEDFDFSIGPLRRKLVPDEKKSYQLKDAEFSNHGEFKQLYIWKGNSEANEADGIIEMVWRK</sequence>
<comment type="caution">
    <text evidence="3">The sequence shown here is derived from an EMBL/GenBank/DDBJ whole genome shotgun (WGS) entry which is preliminary data.</text>
</comment>